<evidence type="ECO:0000313" key="3">
    <source>
        <dbReference type="Proteomes" id="UP000436181"/>
    </source>
</evidence>
<evidence type="ECO:0000256" key="1">
    <source>
        <dbReference type="SAM" id="Phobius"/>
    </source>
</evidence>
<keyword evidence="1" id="KW-0812">Transmembrane</keyword>
<accession>A0ABQ6VEC2</accession>
<feature type="transmembrane region" description="Helical" evidence="1">
    <location>
        <begin position="69"/>
        <end position="89"/>
    </location>
</feature>
<comment type="caution">
    <text evidence="2">The sequence shown here is derived from an EMBL/GenBank/DDBJ whole genome shotgun (WGS) entry which is preliminary data.</text>
</comment>
<dbReference type="EMBL" id="WBZJ01000001">
    <property type="protein sequence ID" value="KAB3522730.1"/>
    <property type="molecule type" value="Genomic_DNA"/>
</dbReference>
<dbReference type="RefSeq" id="WP_151842280.1">
    <property type="nucleotide sequence ID" value="NZ_CP061033.1"/>
</dbReference>
<keyword evidence="1" id="KW-0472">Membrane</keyword>
<proteinExistence type="predicted"/>
<feature type="transmembrane region" description="Helical" evidence="1">
    <location>
        <begin position="29"/>
        <end position="49"/>
    </location>
</feature>
<keyword evidence="3" id="KW-1185">Reference proteome</keyword>
<feature type="transmembrane region" description="Helical" evidence="1">
    <location>
        <begin position="96"/>
        <end position="113"/>
    </location>
</feature>
<dbReference type="Proteomes" id="UP000436181">
    <property type="component" value="Unassembled WGS sequence"/>
</dbReference>
<feature type="transmembrane region" description="Helical" evidence="1">
    <location>
        <begin position="119"/>
        <end position="137"/>
    </location>
</feature>
<gene>
    <name evidence="2" type="ORF">F8377_00665</name>
</gene>
<reference evidence="2 3" key="1">
    <citation type="submission" date="2019-10" db="EMBL/GenBank/DDBJ databases">
        <title>Corynebacterium sp novel species isolated from the respiratory tract of Marmot.</title>
        <authorList>
            <person name="Zhang G."/>
        </authorList>
    </citation>
    <scope>NUCLEOTIDE SEQUENCE [LARGE SCALE GENOMIC DNA]</scope>
    <source>
        <strain evidence="2 3">336</strain>
    </source>
</reference>
<keyword evidence="1" id="KW-1133">Transmembrane helix</keyword>
<name>A0ABQ6VEC2_9CORY</name>
<sequence>MSKSLTRNGNQMNHHTLSVFKNSRVPEHLTAASVFSAATGLVGVVHTAISYTHYTKVPGDEQVHMNIPITGLALGLFFASFILFAVGLWFGKTWSYSALVLTNVILTIITFTIFKGGQIPLGLVFTFIVLNFYYFLFCKESLNWYKQAYYERMYGPVEQ</sequence>
<evidence type="ECO:0008006" key="4">
    <source>
        <dbReference type="Google" id="ProtNLM"/>
    </source>
</evidence>
<evidence type="ECO:0000313" key="2">
    <source>
        <dbReference type="EMBL" id="KAB3522730.1"/>
    </source>
</evidence>
<protein>
    <recommendedName>
        <fullName evidence="4">Transmembrane protein</fullName>
    </recommendedName>
</protein>
<organism evidence="2 3">
    <name type="scientific">Corynebacterium zhongnanshanii</name>
    <dbReference type="NCBI Taxonomy" id="2768834"/>
    <lineage>
        <taxon>Bacteria</taxon>
        <taxon>Bacillati</taxon>
        <taxon>Actinomycetota</taxon>
        <taxon>Actinomycetes</taxon>
        <taxon>Mycobacteriales</taxon>
        <taxon>Corynebacteriaceae</taxon>
        <taxon>Corynebacterium</taxon>
    </lineage>
</organism>